<dbReference type="InterPro" id="IPR025962">
    <property type="entry name" value="SdpI/YhfL"/>
</dbReference>
<dbReference type="Proteomes" id="UP000253752">
    <property type="component" value="Unassembled WGS sequence"/>
</dbReference>
<feature type="transmembrane region" description="Helical" evidence="1">
    <location>
        <begin position="119"/>
        <end position="135"/>
    </location>
</feature>
<dbReference type="GeneID" id="69511812"/>
<keyword evidence="1" id="KW-0472">Membrane</keyword>
<feature type="transmembrane region" description="Helical" evidence="1">
    <location>
        <begin position="80"/>
        <end position="99"/>
    </location>
</feature>
<dbReference type="AlphaFoldDB" id="A0A369MUG3"/>
<name>A0A369MUG3_EGGLN</name>
<protein>
    <submittedName>
        <fullName evidence="5">DUF1648 domain-containing protein</fullName>
    </submittedName>
</protein>
<dbReference type="EMBL" id="WPOM01000007">
    <property type="protein sequence ID" value="MVN32582.1"/>
    <property type="molecule type" value="Genomic_DNA"/>
</dbReference>
<proteinExistence type="predicted"/>
<dbReference type="Pfam" id="PF07853">
    <property type="entry name" value="DUF1648"/>
    <property type="match status" value="1"/>
</dbReference>
<evidence type="ECO:0000259" key="2">
    <source>
        <dbReference type="Pfam" id="PF07853"/>
    </source>
</evidence>
<evidence type="ECO:0000256" key="1">
    <source>
        <dbReference type="SAM" id="Phobius"/>
    </source>
</evidence>
<comment type="caution">
    <text evidence="5">The sequence shown here is derived from an EMBL/GenBank/DDBJ whole genome shotgun (WGS) entry which is preliminary data.</text>
</comment>
<dbReference type="EMBL" id="PPTU01000011">
    <property type="protein sequence ID" value="RDB70058.1"/>
    <property type="molecule type" value="Genomic_DNA"/>
</dbReference>
<dbReference type="PANTHER" id="PTHR37810:SF5">
    <property type="entry name" value="IMMUNITY PROTEIN SDPI"/>
    <property type="match status" value="1"/>
</dbReference>
<dbReference type="Proteomes" id="UP000436429">
    <property type="component" value="Unassembled WGS sequence"/>
</dbReference>
<feature type="domain" description="DUF1648" evidence="2">
    <location>
        <begin position="10"/>
        <end position="55"/>
    </location>
</feature>
<dbReference type="Proteomes" id="UP000253970">
    <property type="component" value="Unassembled WGS sequence"/>
</dbReference>
<evidence type="ECO:0000313" key="6">
    <source>
        <dbReference type="Proteomes" id="UP000253752"/>
    </source>
</evidence>
<organism evidence="5 6">
    <name type="scientific">Eggerthella lenta</name>
    <name type="common">Eubacterium lentum</name>
    <dbReference type="NCBI Taxonomy" id="84112"/>
    <lineage>
        <taxon>Bacteria</taxon>
        <taxon>Bacillati</taxon>
        <taxon>Actinomycetota</taxon>
        <taxon>Coriobacteriia</taxon>
        <taxon>Eggerthellales</taxon>
        <taxon>Eggerthellaceae</taxon>
        <taxon>Eggerthella</taxon>
    </lineage>
</organism>
<dbReference type="GO" id="GO:0009636">
    <property type="term" value="P:response to toxic substance"/>
    <property type="evidence" value="ECO:0007669"/>
    <property type="project" value="TreeGrafter"/>
</dbReference>
<dbReference type="Pfam" id="PF13630">
    <property type="entry name" value="SdpI"/>
    <property type="match status" value="1"/>
</dbReference>
<evidence type="ECO:0000313" key="5">
    <source>
        <dbReference type="EMBL" id="RDB80168.1"/>
    </source>
</evidence>
<evidence type="ECO:0000313" key="3">
    <source>
        <dbReference type="EMBL" id="MVN32582.1"/>
    </source>
</evidence>
<dbReference type="EMBL" id="PPTX01000007">
    <property type="protein sequence ID" value="RDB80168.1"/>
    <property type="molecule type" value="Genomic_DNA"/>
</dbReference>
<keyword evidence="1" id="KW-0812">Transmembrane</keyword>
<dbReference type="RefSeq" id="WP_009609344.1">
    <property type="nucleotide sequence ID" value="NZ_AP025575.1"/>
</dbReference>
<dbReference type="PIRSF" id="PIRSF038959">
    <property type="entry name" value="SdpI"/>
    <property type="match status" value="1"/>
</dbReference>
<dbReference type="InterPro" id="IPR026272">
    <property type="entry name" value="SdpI"/>
</dbReference>
<evidence type="ECO:0000313" key="8">
    <source>
        <dbReference type="Proteomes" id="UP000436429"/>
    </source>
</evidence>
<evidence type="ECO:0000313" key="7">
    <source>
        <dbReference type="Proteomes" id="UP000253970"/>
    </source>
</evidence>
<evidence type="ECO:0000313" key="4">
    <source>
        <dbReference type="EMBL" id="RDB70058.1"/>
    </source>
</evidence>
<feature type="transmembrane region" description="Helical" evidence="1">
    <location>
        <begin position="164"/>
        <end position="183"/>
    </location>
</feature>
<feature type="transmembrane region" description="Helical" evidence="1">
    <location>
        <begin position="189"/>
        <end position="211"/>
    </location>
</feature>
<dbReference type="InterPro" id="IPR012867">
    <property type="entry name" value="DUF1648"/>
</dbReference>
<reference evidence="6 7" key="1">
    <citation type="journal article" date="2018" name="Elife">
        <title>Discovery and characterization of a prevalent human gut bacterial enzyme sufficient for the inactivation of a family of plant toxins.</title>
        <authorList>
            <person name="Koppel N."/>
            <person name="Bisanz J.E."/>
            <person name="Pandelia M.E."/>
            <person name="Turnbaugh P.J."/>
            <person name="Balskus E.P."/>
        </authorList>
    </citation>
    <scope>NUCLEOTIDE SEQUENCE [LARGE SCALE GENOMIC DNA]</scope>
    <source>
        <strain evidence="5 6">MR1 #12</strain>
        <strain evidence="4 7">W1 BHI 6</strain>
    </source>
</reference>
<gene>
    <name evidence="5" type="ORF">C1872_05880</name>
    <name evidence="4" type="ORF">C1875_08715</name>
    <name evidence="3" type="ORF">GO726_05290</name>
</gene>
<reference evidence="3 8" key="2">
    <citation type="submission" date="2019-11" db="EMBL/GenBank/DDBJ databases">
        <title>Whole genome shotgun sequencing (WGS) data from Adlercreutzia equolifaciens ResAG-91, Eggerthella lenta MRI-F36, MRI-F37, MRI-F40, ResAG-49, ResAG-88, ResAG-121, ResAG-145, and Gordonibacter sp. ResAG-5, ResAG-26, ResAG-43, ResAG-50, ResAG-59.</title>
        <authorList>
            <person name="Stoll D.A."/>
            <person name="Danylec N."/>
            <person name="Franz C.M.A.P."/>
            <person name="Huch M."/>
        </authorList>
    </citation>
    <scope>NUCLEOTIDE SEQUENCE [LARGE SCALE GENOMIC DNA]</scope>
    <source>
        <strain evidence="3 8">ResAG-88</strain>
    </source>
</reference>
<accession>A0A369MUG3</accession>
<sequence length="216" mass="23048">MKKGYIAVGVLFAIDVAVTAAFVAIMPDQVPVHFTGGEIDRIGSRFESFTAPALALAFGLFMMLLTRFGDEGNRATMMKLTVGMQAIFIAVTVFASLNILSHDVSDISLGAPDAGMSKIAAFVIGATLLFLGYLMPKATRNSAFGVRLPWTQKSDAAWQKGQRFGARTSIPAGILMIVCGILFDGDLAFAATMVVFAAWALISIIGSYFVCKDIDD</sequence>
<keyword evidence="1" id="KW-1133">Transmembrane helix</keyword>
<feature type="transmembrane region" description="Helical" evidence="1">
    <location>
        <begin position="5"/>
        <end position="26"/>
    </location>
</feature>
<dbReference type="PANTHER" id="PTHR37810">
    <property type="entry name" value="IMMUNITY PROTEIN SDPI"/>
    <property type="match status" value="1"/>
</dbReference>
<feature type="transmembrane region" description="Helical" evidence="1">
    <location>
        <begin position="46"/>
        <end position="68"/>
    </location>
</feature>